<evidence type="ECO:0000259" key="6">
    <source>
        <dbReference type="PROSITE" id="PS50977"/>
    </source>
</evidence>
<evidence type="ECO:0000313" key="8">
    <source>
        <dbReference type="Proteomes" id="UP001596496"/>
    </source>
</evidence>
<dbReference type="Pfam" id="PF00440">
    <property type="entry name" value="TetR_N"/>
    <property type="match status" value="1"/>
</dbReference>
<keyword evidence="1" id="KW-0805">Transcription regulation</keyword>
<dbReference type="InterPro" id="IPR023772">
    <property type="entry name" value="DNA-bd_HTH_TetR-type_CS"/>
</dbReference>
<dbReference type="InterPro" id="IPR009057">
    <property type="entry name" value="Homeodomain-like_sf"/>
</dbReference>
<dbReference type="InterPro" id="IPR001647">
    <property type="entry name" value="HTH_TetR"/>
</dbReference>
<dbReference type="PROSITE" id="PS50977">
    <property type="entry name" value="HTH_TETR_2"/>
    <property type="match status" value="1"/>
</dbReference>
<evidence type="ECO:0000256" key="4">
    <source>
        <dbReference type="PROSITE-ProRule" id="PRU00335"/>
    </source>
</evidence>
<sequence>MGLRERKKHQTRLALIDAGFRLFLAQGYEATTVDQIAAAVEVSPRTFFRYFGSKEDLALDFTLEYDERINAALAARPEDEPPFTALTRAFREFVHAMESDAAEETERFLRHRRVVDANPALLCTSFARMADIEQKLTVEIARRQGTDPATDPRPRLLVAFATSAVRVGMDCSVDDDSYLHSLVANVEHALDLAEQALRPGWDRPPAAPSAAPPSGHRTGREPCAGEDPGAAGQDPGAEPSAAAVS</sequence>
<reference evidence="8" key="1">
    <citation type="journal article" date="2019" name="Int. J. Syst. Evol. Microbiol.">
        <title>The Global Catalogue of Microorganisms (GCM) 10K type strain sequencing project: providing services to taxonomists for standard genome sequencing and annotation.</title>
        <authorList>
            <consortium name="The Broad Institute Genomics Platform"/>
            <consortium name="The Broad Institute Genome Sequencing Center for Infectious Disease"/>
            <person name="Wu L."/>
            <person name="Ma J."/>
        </authorList>
    </citation>
    <scope>NUCLEOTIDE SEQUENCE [LARGE SCALE GENOMIC DNA]</scope>
    <source>
        <strain evidence="8">CECT 7649</strain>
    </source>
</reference>
<dbReference type="Gene3D" id="1.10.357.10">
    <property type="entry name" value="Tetracycline Repressor, domain 2"/>
    <property type="match status" value="1"/>
</dbReference>
<feature type="domain" description="HTH tetR-type" evidence="6">
    <location>
        <begin position="9"/>
        <end position="69"/>
    </location>
</feature>
<feature type="region of interest" description="Disordered" evidence="5">
    <location>
        <begin position="199"/>
        <end position="245"/>
    </location>
</feature>
<dbReference type="Pfam" id="PF17754">
    <property type="entry name" value="TetR_C_14"/>
    <property type="match status" value="1"/>
</dbReference>
<dbReference type="PROSITE" id="PS01081">
    <property type="entry name" value="HTH_TETR_1"/>
    <property type="match status" value="1"/>
</dbReference>
<evidence type="ECO:0000256" key="1">
    <source>
        <dbReference type="ARBA" id="ARBA00023015"/>
    </source>
</evidence>
<dbReference type="SUPFAM" id="SSF46689">
    <property type="entry name" value="Homeodomain-like"/>
    <property type="match status" value="1"/>
</dbReference>
<gene>
    <name evidence="7" type="ORF">ACFQSB_14645</name>
</gene>
<dbReference type="EMBL" id="JBHTCG010000008">
    <property type="protein sequence ID" value="MFC7383457.1"/>
    <property type="molecule type" value="Genomic_DNA"/>
</dbReference>
<keyword evidence="2 4" id="KW-0238">DNA-binding</keyword>
<dbReference type="PANTHER" id="PTHR30055:SF234">
    <property type="entry name" value="HTH-TYPE TRANSCRIPTIONAL REGULATOR BETI"/>
    <property type="match status" value="1"/>
</dbReference>
<keyword evidence="3" id="KW-0804">Transcription</keyword>
<dbReference type="InterPro" id="IPR041347">
    <property type="entry name" value="MftR_C"/>
</dbReference>
<evidence type="ECO:0000256" key="2">
    <source>
        <dbReference type="ARBA" id="ARBA00023125"/>
    </source>
</evidence>
<comment type="caution">
    <text evidence="7">The sequence shown here is derived from an EMBL/GenBank/DDBJ whole genome shotgun (WGS) entry which is preliminary data.</text>
</comment>
<accession>A0ABW2P370</accession>
<dbReference type="InterPro" id="IPR050109">
    <property type="entry name" value="HTH-type_TetR-like_transc_reg"/>
</dbReference>
<dbReference type="RefSeq" id="WP_380826940.1">
    <property type="nucleotide sequence ID" value="NZ_JBHTCG010000008.1"/>
</dbReference>
<dbReference type="Gene3D" id="1.10.10.60">
    <property type="entry name" value="Homeodomain-like"/>
    <property type="match status" value="1"/>
</dbReference>
<feature type="DNA-binding region" description="H-T-H motif" evidence="4">
    <location>
        <begin position="32"/>
        <end position="51"/>
    </location>
</feature>
<evidence type="ECO:0000256" key="5">
    <source>
        <dbReference type="SAM" id="MobiDB-lite"/>
    </source>
</evidence>
<dbReference type="PANTHER" id="PTHR30055">
    <property type="entry name" value="HTH-TYPE TRANSCRIPTIONAL REGULATOR RUTR"/>
    <property type="match status" value="1"/>
</dbReference>
<organism evidence="7 8">
    <name type="scientific">Sphaerisporangium rhizosphaerae</name>
    <dbReference type="NCBI Taxonomy" id="2269375"/>
    <lineage>
        <taxon>Bacteria</taxon>
        <taxon>Bacillati</taxon>
        <taxon>Actinomycetota</taxon>
        <taxon>Actinomycetes</taxon>
        <taxon>Streptosporangiales</taxon>
        <taxon>Streptosporangiaceae</taxon>
        <taxon>Sphaerisporangium</taxon>
    </lineage>
</organism>
<name>A0ABW2P370_9ACTN</name>
<dbReference type="PRINTS" id="PR00455">
    <property type="entry name" value="HTHTETR"/>
</dbReference>
<dbReference type="Proteomes" id="UP001596496">
    <property type="component" value="Unassembled WGS sequence"/>
</dbReference>
<protein>
    <submittedName>
        <fullName evidence="7">TetR family transcriptional regulator</fullName>
    </submittedName>
</protein>
<keyword evidence="8" id="KW-1185">Reference proteome</keyword>
<proteinExistence type="predicted"/>
<evidence type="ECO:0000256" key="3">
    <source>
        <dbReference type="ARBA" id="ARBA00023163"/>
    </source>
</evidence>
<evidence type="ECO:0000313" key="7">
    <source>
        <dbReference type="EMBL" id="MFC7383457.1"/>
    </source>
</evidence>